<dbReference type="InterPro" id="IPR045339">
    <property type="entry name" value="DUF6534"/>
</dbReference>
<gene>
    <name evidence="2" type="ORF">WOLCODRAFT_146239</name>
</gene>
<protein>
    <recommendedName>
        <fullName evidence="1">DUF6534 domain-containing protein</fullName>
    </recommendedName>
</protein>
<evidence type="ECO:0000313" key="2">
    <source>
        <dbReference type="EMBL" id="PCH36388.1"/>
    </source>
</evidence>
<dbReference type="OrthoDB" id="2679808at2759"/>
<dbReference type="STRING" id="742152.A0A2H3JFC0"/>
<accession>A0A2H3JFC0</accession>
<dbReference type="AlphaFoldDB" id="A0A2H3JFC0"/>
<reference evidence="2 3" key="1">
    <citation type="journal article" date="2012" name="Science">
        <title>The Paleozoic origin of enzymatic lignin decomposition reconstructed from 31 fungal genomes.</title>
        <authorList>
            <person name="Floudas D."/>
            <person name="Binder M."/>
            <person name="Riley R."/>
            <person name="Barry K."/>
            <person name="Blanchette R.A."/>
            <person name="Henrissat B."/>
            <person name="Martinez A.T."/>
            <person name="Otillar R."/>
            <person name="Spatafora J.W."/>
            <person name="Yadav J.S."/>
            <person name="Aerts A."/>
            <person name="Benoit I."/>
            <person name="Boyd A."/>
            <person name="Carlson A."/>
            <person name="Copeland A."/>
            <person name="Coutinho P.M."/>
            <person name="de Vries R.P."/>
            <person name="Ferreira P."/>
            <person name="Findley K."/>
            <person name="Foster B."/>
            <person name="Gaskell J."/>
            <person name="Glotzer D."/>
            <person name="Gorecki P."/>
            <person name="Heitman J."/>
            <person name="Hesse C."/>
            <person name="Hori C."/>
            <person name="Igarashi K."/>
            <person name="Jurgens J.A."/>
            <person name="Kallen N."/>
            <person name="Kersten P."/>
            <person name="Kohler A."/>
            <person name="Kuees U."/>
            <person name="Kumar T.K.A."/>
            <person name="Kuo A."/>
            <person name="LaButti K."/>
            <person name="Larrondo L.F."/>
            <person name="Lindquist E."/>
            <person name="Ling A."/>
            <person name="Lombard V."/>
            <person name="Lucas S."/>
            <person name="Lundell T."/>
            <person name="Martin R."/>
            <person name="McLaughlin D.J."/>
            <person name="Morgenstern I."/>
            <person name="Morin E."/>
            <person name="Murat C."/>
            <person name="Nagy L.G."/>
            <person name="Nolan M."/>
            <person name="Ohm R.A."/>
            <person name="Patyshakuliyeva A."/>
            <person name="Rokas A."/>
            <person name="Ruiz-Duenas F.J."/>
            <person name="Sabat G."/>
            <person name="Salamov A."/>
            <person name="Samejima M."/>
            <person name="Schmutz J."/>
            <person name="Slot J.C."/>
            <person name="St John F."/>
            <person name="Stenlid J."/>
            <person name="Sun H."/>
            <person name="Sun S."/>
            <person name="Syed K."/>
            <person name="Tsang A."/>
            <person name="Wiebenga A."/>
            <person name="Young D."/>
            <person name="Pisabarro A."/>
            <person name="Eastwood D.C."/>
            <person name="Martin F."/>
            <person name="Cullen D."/>
            <person name="Grigoriev I.V."/>
            <person name="Hibbett D.S."/>
        </authorList>
    </citation>
    <scope>NUCLEOTIDE SEQUENCE [LARGE SCALE GENOMIC DNA]</scope>
    <source>
        <strain evidence="2 3">MD-104</strain>
    </source>
</reference>
<organism evidence="2 3">
    <name type="scientific">Wolfiporia cocos (strain MD-104)</name>
    <name type="common">Brown rot fungus</name>
    <dbReference type="NCBI Taxonomy" id="742152"/>
    <lineage>
        <taxon>Eukaryota</taxon>
        <taxon>Fungi</taxon>
        <taxon>Dikarya</taxon>
        <taxon>Basidiomycota</taxon>
        <taxon>Agaricomycotina</taxon>
        <taxon>Agaricomycetes</taxon>
        <taxon>Polyporales</taxon>
        <taxon>Phaeolaceae</taxon>
        <taxon>Wolfiporia</taxon>
    </lineage>
</organism>
<keyword evidence="3" id="KW-1185">Reference proteome</keyword>
<evidence type="ECO:0000259" key="1">
    <source>
        <dbReference type="Pfam" id="PF20152"/>
    </source>
</evidence>
<evidence type="ECO:0000313" key="3">
    <source>
        <dbReference type="Proteomes" id="UP000218811"/>
    </source>
</evidence>
<proteinExistence type="predicted"/>
<dbReference type="Proteomes" id="UP000218811">
    <property type="component" value="Unassembled WGS sequence"/>
</dbReference>
<feature type="domain" description="DUF6534" evidence="1">
    <location>
        <begin position="149"/>
        <end position="232"/>
    </location>
</feature>
<name>A0A2H3JFC0_WOLCO</name>
<dbReference type="EMBL" id="KB467876">
    <property type="protein sequence ID" value="PCH36388.1"/>
    <property type="molecule type" value="Genomic_DNA"/>
</dbReference>
<dbReference type="Pfam" id="PF20152">
    <property type="entry name" value="DUF6534"/>
    <property type="match status" value="1"/>
</dbReference>
<sequence>MDLTIPSLNVLFGPEFVGMSIAWACFGGTLGQTMFYYHNYPKDNLMQKSMTLWSEFVTRHYDVQGALGWMKGGYLVRYGYYLSEHVTTTDMPLPPGLDDFVQSLGLSTLSSTIDMRCAFLYEIHRDSANIDASLARVKILGRMQAVMELAVNTYITVTISLILHKSKSEDRQTGSRISKLIRYTVNRGIVLFMMRKDNGTASSANTSSILSVQVLSSVNANTVMIALNMRHYVNEAKNGDCSSHYSEAISKFEARVPSSLSTRPQHLRENSAYGGQLCDTRAGEQPLPEPQIMSITTVHCDDHSAKPARALYPDVRQYWHGVPTAVEQE</sequence>